<proteinExistence type="predicted"/>
<reference evidence="1" key="1">
    <citation type="submission" date="2021-06" db="EMBL/GenBank/DDBJ databases">
        <authorList>
            <person name="Kallberg Y."/>
            <person name="Tangrot J."/>
            <person name="Rosling A."/>
        </authorList>
    </citation>
    <scope>NUCLEOTIDE SEQUENCE</scope>
    <source>
        <strain evidence="1">CL356</strain>
    </source>
</reference>
<protein>
    <submittedName>
        <fullName evidence="1">1194_t:CDS:1</fullName>
    </submittedName>
</protein>
<accession>A0ACA9PDC9</accession>
<sequence length="329" mass="35757">MLIHNRYNEIEELPNKLASLPHLSTLNISHNKLTQIPLIIQAESMSRARSESFFSATVERAKVTLPSLRVLQASHNQLRSDTFPPQHLPKELLELDISNNPLGPAKPLLTALEGLERLKILRMASCDLIDDGFPTKMGKFPALQLLDLGDNEKLSEDKVADAMGDREFEIGPTNTNSTVKLHVIAGKPGPVKEAWEIEAENRARTRKVSSKLGAAATTTPASPRTNTGRGSVVSPTPARVEEPQKEQWEIEAEQGLLTEAGRRRARAAAATSSSATTTQASTSKPSLATEMSNMSISATPGVPSLVQFYDGPHATLTLPQSQPQSRTHN</sequence>
<organism evidence="1 2">
    <name type="scientific">Acaulospora colombiana</name>
    <dbReference type="NCBI Taxonomy" id="27376"/>
    <lineage>
        <taxon>Eukaryota</taxon>
        <taxon>Fungi</taxon>
        <taxon>Fungi incertae sedis</taxon>
        <taxon>Mucoromycota</taxon>
        <taxon>Glomeromycotina</taxon>
        <taxon>Glomeromycetes</taxon>
        <taxon>Diversisporales</taxon>
        <taxon>Acaulosporaceae</taxon>
        <taxon>Acaulospora</taxon>
    </lineage>
</organism>
<feature type="non-terminal residue" evidence="1">
    <location>
        <position position="329"/>
    </location>
</feature>
<evidence type="ECO:0000313" key="1">
    <source>
        <dbReference type="EMBL" id="CAG8697554.1"/>
    </source>
</evidence>
<dbReference type="Proteomes" id="UP000789525">
    <property type="component" value="Unassembled WGS sequence"/>
</dbReference>
<comment type="caution">
    <text evidence="1">The sequence shown here is derived from an EMBL/GenBank/DDBJ whole genome shotgun (WGS) entry which is preliminary data.</text>
</comment>
<gene>
    <name evidence="1" type="ORF">ACOLOM_LOCUS10091</name>
</gene>
<keyword evidence="2" id="KW-1185">Reference proteome</keyword>
<evidence type="ECO:0000313" key="2">
    <source>
        <dbReference type="Proteomes" id="UP000789525"/>
    </source>
</evidence>
<dbReference type="EMBL" id="CAJVPT010031408">
    <property type="protein sequence ID" value="CAG8697554.1"/>
    <property type="molecule type" value="Genomic_DNA"/>
</dbReference>
<name>A0ACA9PDC9_9GLOM</name>